<evidence type="ECO:0000313" key="3">
    <source>
        <dbReference type="Proteomes" id="UP000499080"/>
    </source>
</evidence>
<name>A0A4Y2X2W7_ARAVE</name>
<reference evidence="2 3" key="1">
    <citation type="journal article" date="2019" name="Sci. Rep.">
        <title>Orb-weaving spider Araneus ventricosus genome elucidates the spidroin gene catalogue.</title>
        <authorList>
            <person name="Kono N."/>
            <person name="Nakamura H."/>
            <person name="Ohtoshi R."/>
            <person name="Moran D.A.P."/>
            <person name="Shinohara A."/>
            <person name="Yoshida Y."/>
            <person name="Fujiwara M."/>
            <person name="Mori M."/>
            <person name="Tomita M."/>
            <person name="Arakawa K."/>
        </authorList>
    </citation>
    <scope>NUCLEOTIDE SEQUENCE [LARGE SCALE GENOMIC DNA]</scope>
</reference>
<feature type="compositionally biased region" description="Polar residues" evidence="1">
    <location>
        <begin position="57"/>
        <end position="71"/>
    </location>
</feature>
<feature type="region of interest" description="Disordered" evidence="1">
    <location>
        <begin position="1"/>
        <end position="71"/>
    </location>
</feature>
<gene>
    <name evidence="2" type="ORF">AVEN_207127_1</name>
</gene>
<dbReference type="EMBL" id="BGPR01069485">
    <property type="protein sequence ID" value="GBO43120.1"/>
    <property type="molecule type" value="Genomic_DNA"/>
</dbReference>
<evidence type="ECO:0000313" key="2">
    <source>
        <dbReference type="EMBL" id="GBO43120.1"/>
    </source>
</evidence>
<evidence type="ECO:0000256" key="1">
    <source>
        <dbReference type="SAM" id="MobiDB-lite"/>
    </source>
</evidence>
<dbReference type="Proteomes" id="UP000499080">
    <property type="component" value="Unassembled WGS sequence"/>
</dbReference>
<proteinExistence type="predicted"/>
<sequence>MVTNLEHGQYRVSEEETTGWHVQQGHQSDGRKVVSPPQTVRRADEARQPLPGDQAPSGRSSESQALSAVFL</sequence>
<organism evidence="2 3">
    <name type="scientific">Araneus ventricosus</name>
    <name type="common">Orbweaver spider</name>
    <name type="synonym">Epeira ventricosa</name>
    <dbReference type="NCBI Taxonomy" id="182803"/>
    <lineage>
        <taxon>Eukaryota</taxon>
        <taxon>Metazoa</taxon>
        <taxon>Ecdysozoa</taxon>
        <taxon>Arthropoda</taxon>
        <taxon>Chelicerata</taxon>
        <taxon>Arachnida</taxon>
        <taxon>Araneae</taxon>
        <taxon>Araneomorphae</taxon>
        <taxon>Entelegynae</taxon>
        <taxon>Araneoidea</taxon>
        <taxon>Araneidae</taxon>
        <taxon>Araneus</taxon>
    </lineage>
</organism>
<protein>
    <submittedName>
        <fullName evidence="2">Uncharacterized protein</fullName>
    </submittedName>
</protein>
<dbReference type="AlphaFoldDB" id="A0A4Y2X2W7"/>
<keyword evidence="3" id="KW-1185">Reference proteome</keyword>
<accession>A0A4Y2X2W7</accession>
<comment type="caution">
    <text evidence="2">The sequence shown here is derived from an EMBL/GenBank/DDBJ whole genome shotgun (WGS) entry which is preliminary data.</text>
</comment>